<dbReference type="InterPro" id="IPR006311">
    <property type="entry name" value="TAT_signal"/>
</dbReference>
<feature type="signal peptide" evidence="1">
    <location>
        <begin position="1"/>
        <end position="32"/>
    </location>
</feature>
<dbReference type="KEGG" id="lck:HN018_24540"/>
<organism evidence="2 3">
    <name type="scientific">Lichenicola cladoniae</name>
    <dbReference type="NCBI Taxonomy" id="1484109"/>
    <lineage>
        <taxon>Bacteria</taxon>
        <taxon>Pseudomonadati</taxon>
        <taxon>Pseudomonadota</taxon>
        <taxon>Alphaproteobacteria</taxon>
        <taxon>Acetobacterales</taxon>
        <taxon>Acetobacteraceae</taxon>
        <taxon>Lichenicola</taxon>
    </lineage>
</organism>
<keyword evidence="2" id="KW-0614">Plasmid</keyword>
<dbReference type="EMBL" id="CP053710">
    <property type="protein sequence ID" value="QKE93366.1"/>
    <property type="molecule type" value="Genomic_DNA"/>
</dbReference>
<sequence>MMVASRRDLLKAGAMSALVGVAAVALTAPAGADETTLTAIHAELVEIDVAQDRLRDVADTYPNGSAEREALWEEVYVYTHRYHELIAQAAALRPTTNAGMVMKARIAMHSLRNESDTECAQHVVWSLLRDFVGEETPFLGVRQS</sequence>
<dbReference type="PROSITE" id="PS51318">
    <property type="entry name" value="TAT"/>
    <property type="match status" value="1"/>
</dbReference>
<gene>
    <name evidence="2" type="ORF">HN018_24540</name>
</gene>
<dbReference type="AlphaFoldDB" id="A0A6M8HYN9"/>
<protein>
    <submittedName>
        <fullName evidence="2">Uncharacterized protein</fullName>
    </submittedName>
</protein>
<keyword evidence="3" id="KW-1185">Reference proteome</keyword>
<name>A0A6M8HYN9_9PROT</name>
<evidence type="ECO:0000256" key="1">
    <source>
        <dbReference type="SAM" id="SignalP"/>
    </source>
</evidence>
<dbReference type="Proteomes" id="UP000500767">
    <property type="component" value="Plasmid unnamed2"/>
</dbReference>
<accession>A0A6M8HYN9</accession>
<reference evidence="2 3" key="1">
    <citation type="journal article" date="2014" name="World J. Microbiol. Biotechnol.">
        <title>Biodiversity and physiological characteristics of Antarctic and Arctic lichens-associated bacteria.</title>
        <authorList>
            <person name="Lee Y.M."/>
            <person name="Kim E.H."/>
            <person name="Lee H.K."/>
            <person name="Hong S.G."/>
        </authorList>
    </citation>
    <scope>NUCLEOTIDE SEQUENCE [LARGE SCALE GENOMIC DNA]</scope>
    <source>
        <strain evidence="2 3">PAMC 26569</strain>
        <plasmid evidence="2">unnamed2</plasmid>
    </source>
</reference>
<dbReference type="RefSeq" id="WP_172443564.1">
    <property type="nucleotide sequence ID" value="NZ_CP053710.1"/>
</dbReference>
<geneLocation type="plasmid" evidence="2 3">
    <name>unnamed2</name>
</geneLocation>
<evidence type="ECO:0000313" key="3">
    <source>
        <dbReference type="Proteomes" id="UP000500767"/>
    </source>
</evidence>
<evidence type="ECO:0000313" key="2">
    <source>
        <dbReference type="EMBL" id="QKE93366.1"/>
    </source>
</evidence>
<feature type="chain" id="PRO_5026843125" evidence="1">
    <location>
        <begin position="33"/>
        <end position="144"/>
    </location>
</feature>
<proteinExistence type="predicted"/>
<keyword evidence="1" id="KW-0732">Signal</keyword>